<organism evidence="3 4">
    <name type="scientific">Lujinxingia sediminis</name>
    <dbReference type="NCBI Taxonomy" id="2480984"/>
    <lineage>
        <taxon>Bacteria</taxon>
        <taxon>Deltaproteobacteria</taxon>
        <taxon>Bradymonadales</taxon>
        <taxon>Lujinxingiaceae</taxon>
        <taxon>Lujinxingia</taxon>
    </lineage>
</organism>
<reference evidence="3 4" key="1">
    <citation type="submission" date="2019-01" db="EMBL/GenBank/DDBJ databases">
        <title>Lujinxingia litoralis gen. nov., sp. nov. and Lujinxingia sediminis gen. nov., sp. nov., new members in the order Bradymonadales, isolated from coastal sediment.</title>
        <authorList>
            <person name="Li C.-M."/>
        </authorList>
    </citation>
    <scope>NUCLEOTIDE SEQUENCE [LARGE SCALE GENOMIC DNA]</scope>
    <source>
        <strain evidence="3 4">SEH01</strain>
    </source>
</reference>
<accession>A0ABY0CY14</accession>
<dbReference type="InterPro" id="IPR011042">
    <property type="entry name" value="6-blade_b-propeller_TolB-like"/>
</dbReference>
<sequence length="840" mass="87360">MRRNLKVRGKSVALSAALGAIVLSSACGGETEQGSSCTVAELAGGQVQVSCPDGTRATISGPSSDATSCSFEESEGAVRIRCDDGTDVVIRDGVDGTSGASCSVEEGAHGSATIVCEDGSSAPIGTPAPGVAPGELSLELLAGVTSVGTTDGVGTETRMDGALDGVYDPHGEFLYFVDTFNMTIRRFGLRTQQVVTLAGLAGQKGASDGVGDQATFDGPRGIAIHPDGDRLFIADGFNCTIRQLHVVSREVTTLTGQPGECAAVDGTFEEARFRLTIGMVVESSGRYLYVADRGNNVIRRIDLEDNVVETIAGHLPVENGNEFRGHADGVGTDARFAGPGGIDLSEDESTLYINDTFNNVIRSLVVAVDEDAGGGPALFEVETIAGAPGVPGNIDGSAEEARFQVSQGLARAEDGLFVAGFHNSIRRIDLNTHEVTTVAGQNGVGGSSDGPYFDARFGVSFGILAHPDGRRVYYMDRGNNSIRLYDRRTRQVSTVMGAPEPTGWRDGEAGVSRLNGPRGVVSNEAGTRFYVADGSNQVIRVYDAETGGLSTLAGLPGRAGFRDGVADEARFAYPEGLWLNSEETQLYVADSGNDAIRRIDLGSAQVSTVAGMPLADEETSADGPLEEARFDAPFAIVGDESAEGLVLYVSDYASHLIRRVELGSGQVTTLAGGGESDEENPAAIDGVGAQAIFAGPAGLALTADGQRLYVADQGHHVIRRIDVGTAQVETFVGDIGVRDAFDGVGADATFSLPAHLSLAQNDQVLVVSDRANFAIRHVDIAESAVTTLVGSLGTSGGSGLRYSPLDEARLYFTSGVSVAGNDVILTADEALLRVSDVLGE</sequence>
<keyword evidence="1" id="KW-0732">Signal</keyword>
<dbReference type="PROSITE" id="PS51257">
    <property type="entry name" value="PROKAR_LIPOPROTEIN"/>
    <property type="match status" value="1"/>
</dbReference>
<gene>
    <name evidence="3" type="ORF">EA187_04035</name>
</gene>
<dbReference type="InterPro" id="IPR056822">
    <property type="entry name" value="TEN_NHL"/>
</dbReference>
<dbReference type="Gene3D" id="2.120.10.30">
    <property type="entry name" value="TolB, C-terminal domain"/>
    <property type="match status" value="6"/>
</dbReference>
<dbReference type="SUPFAM" id="SSF101898">
    <property type="entry name" value="NHL repeat"/>
    <property type="match status" value="1"/>
</dbReference>
<feature type="chain" id="PRO_5047074708" description="Teneurin NHL domain-containing protein" evidence="1">
    <location>
        <begin position="27"/>
        <end position="840"/>
    </location>
</feature>
<keyword evidence="4" id="KW-1185">Reference proteome</keyword>
<dbReference type="InterPro" id="IPR011041">
    <property type="entry name" value="Quinoprot_gluc/sorb_DH_b-prop"/>
</dbReference>
<dbReference type="PANTHER" id="PTHR13833:SF71">
    <property type="entry name" value="NHL DOMAIN-CONTAINING PROTEIN"/>
    <property type="match status" value="1"/>
</dbReference>
<dbReference type="SUPFAM" id="SSF50952">
    <property type="entry name" value="Soluble quinoprotein glucose dehydrogenase"/>
    <property type="match status" value="1"/>
</dbReference>
<feature type="domain" description="Teneurin NHL" evidence="2">
    <location>
        <begin position="394"/>
        <end position="721"/>
    </location>
</feature>
<dbReference type="RefSeq" id="WP_127779257.1">
    <property type="nucleotide sequence ID" value="NZ_SADD01000001.1"/>
</dbReference>
<dbReference type="PANTHER" id="PTHR13833">
    <property type="match status" value="1"/>
</dbReference>
<dbReference type="EMBL" id="SADD01000001">
    <property type="protein sequence ID" value="RVU48609.1"/>
    <property type="molecule type" value="Genomic_DNA"/>
</dbReference>
<comment type="caution">
    <text evidence="3">The sequence shown here is derived from an EMBL/GenBank/DDBJ whole genome shotgun (WGS) entry which is preliminary data.</text>
</comment>
<proteinExistence type="predicted"/>
<protein>
    <recommendedName>
        <fullName evidence="2">Teneurin NHL domain-containing protein</fullName>
    </recommendedName>
</protein>
<dbReference type="Pfam" id="PF25021">
    <property type="entry name" value="TEN_NHL"/>
    <property type="match status" value="1"/>
</dbReference>
<evidence type="ECO:0000313" key="4">
    <source>
        <dbReference type="Proteomes" id="UP000282926"/>
    </source>
</evidence>
<feature type="signal peptide" evidence="1">
    <location>
        <begin position="1"/>
        <end position="26"/>
    </location>
</feature>
<dbReference type="SUPFAM" id="SSF75011">
    <property type="entry name" value="3-carboxy-cis,cis-mucoante lactonizing enzyme"/>
    <property type="match status" value="1"/>
</dbReference>
<evidence type="ECO:0000256" key="1">
    <source>
        <dbReference type="SAM" id="SignalP"/>
    </source>
</evidence>
<dbReference type="Proteomes" id="UP000282926">
    <property type="component" value="Unassembled WGS sequence"/>
</dbReference>
<evidence type="ECO:0000313" key="3">
    <source>
        <dbReference type="EMBL" id="RVU48609.1"/>
    </source>
</evidence>
<name>A0ABY0CY14_9DELT</name>
<evidence type="ECO:0000259" key="2">
    <source>
        <dbReference type="Pfam" id="PF25021"/>
    </source>
</evidence>